<dbReference type="PIRSF" id="PIRSF006453">
    <property type="entry name" value="FwdA"/>
    <property type="match status" value="1"/>
</dbReference>
<name>A0A2T3Y055_9BURK</name>
<feature type="domain" description="Amidohydrolase 3" evidence="1">
    <location>
        <begin position="44"/>
        <end position="507"/>
    </location>
</feature>
<gene>
    <name evidence="2" type="ORF">C9I57_05775</name>
</gene>
<dbReference type="GO" id="GO:0016810">
    <property type="term" value="F:hydrolase activity, acting on carbon-nitrogen (but not peptide) bonds"/>
    <property type="evidence" value="ECO:0007669"/>
    <property type="project" value="InterPro"/>
</dbReference>
<sequence>MTTIRLKGGTVYDPANGVNGERRDIAFRDGRIIALPDGSPVDREYDATGMIVMAGGIDMHSHIGGGKTNLSRLLLPEDHRSRELAATSAATRDVREMHEALESIDAAAGAERGAQGHESKREATGRYLRLPSCGTCTPGTLATGYRYAEMGYTAAFEPAMLPSNARHAHLEMGDTPIIDHGAYVMLGNDELFLQLLSSGEDFERLRDYVGWTLNASKALGVKVVNPGGISAFKFNQRALDVDERHARYGITPRDVVRTLTRALTELRVPHPLHVHSSNLGVPGNIASTIATMDAADGLPIHLTHIQFHSYGTEGPRKFSSGAHAIAEAVNARPNVSIDVGQVIFGQTVTASGDTMMQFRNAPLAKPRKWILGEIECDAGCGIVPFRYREKSYVNALQWIIGLEIFLLVDDPWRVAMTTDHPNGGPFTSYPHLIRLLMDRSFRAEQLAKLHPEAQVASALPQLTREFSFYEIAIITRAGPARLLGLTDRGHLGAGAAADIAVYRDEADRERMFSMPAYVFKDGELIARDGTLIAAPTGGIHFVTPEFDRGIEQTIAAYSERHLTTNFAHAAISDDEACVCCRGGRLLPVECLAHPRSAQPSR</sequence>
<proteinExistence type="predicted"/>
<dbReference type="SUPFAM" id="SSF51338">
    <property type="entry name" value="Composite domain of metallo-dependent hydrolases"/>
    <property type="match status" value="2"/>
</dbReference>
<organism evidence="2 3">
    <name type="scientific">Trinickia symbiotica</name>
    <dbReference type="NCBI Taxonomy" id="863227"/>
    <lineage>
        <taxon>Bacteria</taxon>
        <taxon>Pseudomonadati</taxon>
        <taxon>Pseudomonadota</taxon>
        <taxon>Betaproteobacteria</taxon>
        <taxon>Burkholderiales</taxon>
        <taxon>Burkholderiaceae</taxon>
        <taxon>Trinickia</taxon>
    </lineage>
</organism>
<protein>
    <submittedName>
        <fullName evidence="2">Formylmethanofuran dehydrogenase subunit A</fullName>
    </submittedName>
</protein>
<dbReference type="InterPro" id="IPR032466">
    <property type="entry name" value="Metal_Hydrolase"/>
</dbReference>
<comment type="caution">
    <text evidence="2">The sequence shown here is derived from an EMBL/GenBank/DDBJ whole genome shotgun (WGS) entry which is preliminary data.</text>
</comment>
<dbReference type="InterPro" id="IPR011059">
    <property type="entry name" value="Metal-dep_hydrolase_composite"/>
</dbReference>
<evidence type="ECO:0000313" key="2">
    <source>
        <dbReference type="EMBL" id="PTB22102.1"/>
    </source>
</evidence>
<dbReference type="InterPro" id="IPR013108">
    <property type="entry name" value="Amidohydro_3"/>
</dbReference>
<dbReference type="Pfam" id="PF07969">
    <property type="entry name" value="Amidohydro_3"/>
    <property type="match status" value="1"/>
</dbReference>
<evidence type="ECO:0000313" key="3">
    <source>
        <dbReference type="Proteomes" id="UP000240638"/>
    </source>
</evidence>
<dbReference type="NCBIfam" id="TIGR03121">
    <property type="entry name" value="one_C_dehyd_A"/>
    <property type="match status" value="1"/>
</dbReference>
<dbReference type="RefSeq" id="WP_107149658.1">
    <property type="nucleotide sequence ID" value="NZ_PYUC01000002.1"/>
</dbReference>
<evidence type="ECO:0000259" key="1">
    <source>
        <dbReference type="Pfam" id="PF07969"/>
    </source>
</evidence>
<dbReference type="PANTHER" id="PTHR11647:SF1">
    <property type="entry name" value="COLLAPSIN RESPONSE MEDIATOR PROTEIN"/>
    <property type="match status" value="1"/>
</dbReference>
<dbReference type="Gene3D" id="2.30.40.10">
    <property type="entry name" value="Urease, subunit C, domain 1"/>
    <property type="match status" value="1"/>
</dbReference>
<dbReference type="CDD" id="cd01304">
    <property type="entry name" value="FMDH_A"/>
    <property type="match status" value="1"/>
</dbReference>
<dbReference type="SUPFAM" id="SSF51556">
    <property type="entry name" value="Metallo-dependent hydrolases"/>
    <property type="match status" value="1"/>
</dbReference>
<dbReference type="EMBL" id="PYUC01000002">
    <property type="protein sequence ID" value="PTB22102.1"/>
    <property type="molecule type" value="Genomic_DNA"/>
</dbReference>
<dbReference type="InterPro" id="IPR050378">
    <property type="entry name" value="Metallo-dep_Hydrolases_sf"/>
</dbReference>
<dbReference type="AlphaFoldDB" id="A0A2T3Y055"/>
<dbReference type="PANTHER" id="PTHR11647">
    <property type="entry name" value="HYDRANTOINASE/DIHYDROPYRIMIDINASE FAMILY MEMBER"/>
    <property type="match status" value="1"/>
</dbReference>
<dbReference type="InterPro" id="IPR012027">
    <property type="entry name" value="Formylmethanofuran_DH_asu"/>
</dbReference>
<reference evidence="2 3" key="1">
    <citation type="submission" date="2018-03" db="EMBL/GenBank/DDBJ databases">
        <title>Whole genome analyses suggest that Burkholderia sensu lato contains two further novel genera in the rhizoxinica-symbiotica group Mycetohabitans gen. nov., and Trinickia gen. nov.: implications for the evolution of diazotrophy and nodulation in the Burkholderiaceae.</title>
        <authorList>
            <person name="Estrada De Los Santos P."/>
            <person name="Palmer M."/>
            <person name="Chavez-Ramirez B."/>
            <person name="Steenkamp E.T."/>
            <person name="Hirsch A.M."/>
            <person name="Manyaka P."/>
            <person name="Maluk M."/>
            <person name="Lafos M."/>
            <person name="Crook M."/>
            <person name="Gross E."/>
            <person name="Simon M.F."/>
            <person name="Bueno Dos Reis Junior F."/>
            <person name="Poole P.S."/>
            <person name="Venter S.N."/>
            <person name="James E.K."/>
        </authorList>
    </citation>
    <scope>NUCLEOTIDE SEQUENCE [LARGE SCALE GENOMIC DNA]</scope>
    <source>
        <strain evidence="2 3">JPY-366</strain>
    </source>
</reference>
<dbReference type="Proteomes" id="UP000240638">
    <property type="component" value="Unassembled WGS sequence"/>
</dbReference>
<accession>A0A2T3Y055</accession>